<dbReference type="Gene3D" id="2.60.40.150">
    <property type="entry name" value="C2 domain"/>
    <property type="match status" value="1"/>
</dbReference>
<proteinExistence type="predicted"/>
<accession>A0A8R1TN97</accession>
<dbReference type="EMBL" id="CMVM020000608">
    <property type="status" value="NOT_ANNOTATED_CDS"/>
    <property type="molecule type" value="Genomic_DNA"/>
</dbReference>
<dbReference type="EnsemblMetazoa" id="OVOC12682.1">
    <property type="protein sequence ID" value="OVOC12682.1"/>
    <property type="gene ID" value="WBGene00249491"/>
</dbReference>
<evidence type="ECO:0000313" key="1">
    <source>
        <dbReference type="EnsemblMetazoa" id="OVOC12682.1"/>
    </source>
</evidence>
<protein>
    <submittedName>
        <fullName evidence="1">Uncharacterized protein</fullName>
    </submittedName>
</protein>
<organism evidence="1 2">
    <name type="scientific">Onchocerca volvulus</name>
    <dbReference type="NCBI Taxonomy" id="6282"/>
    <lineage>
        <taxon>Eukaryota</taxon>
        <taxon>Metazoa</taxon>
        <taxon>Ecdysozoa</taxon>
        <taxon>Nematoda</taxon>
        <taxon>Chromadorea</taxon>
        <taxon>Rhabditida</taxon>
        <taxon>Spirurina</taxon>
        <taxon>Spiruromorpha</taxon>
        <taxon>Filarioidea</taxon>
        <taxon>Onchocercidae</taxon>
        <taxon>Onchocerca</taxon>
    </lineage>
</organism>
<keyword evidence="2" id="KW-1185">Reference proteome</keyword>
<reference evidence="2" key="1">
    <citation type="submission" date="2013-10" db="EMBL/GenBank/DDBJ databases">
        <title>Genome sequencing of Onchocerca volvulus.</title>
        <authorList>
            <person name="Cotton J."/>
            <person name="Tsai J."/>
            <person name="Stanley E."/>
            <person name="Tracey A."/>
            <person name="Holroyd N."/>
            <person name="Lustigman S."/>
            <person name="Berriman M."/>
        </authorList>
    </citation>
    <scope>NUCLEOTIDE SEQUENCE</scope>
</reference>
<dbReference type="InterPro" id="IPR035892">
    <property type="entry name" value="C2_domain_sf"/>
</dbReference>
<sequence>MVDVSDFMKRPNRSFDPFSESPVDGVIAAHCTVKESWHLWGTEMFGLPTDTIRKEHRIRTAPANGLNPVILPELALLRIAVYDENGKQLGQRILPLDGLQADSDIVEVTTGSAKTGSNRKILLRINGSPLDRNCESMKSMILWKETVRSNTETIDGK</sequence>
<dbReference type="AlphaFoldDB" id="A0A8R1TN97"/>
<evidence type="ECO:0000313" key="2">
    <source>
        <dbReference type="Proteomes" id="UP000024404"/>
    </source>
</evidence>
<dbReference type="SUPFAM" id="SSF49562">
    <property type="entry name" value="C2 domain (Calcium/lipid-binding domain, CaLB)"/>
    <property type="match status" value="1"/>
</dbReference>
<name>A0A8R1TN97_ONCVO</name>
<reference evidence="1" key="2">
    <citation type="submission" date="2022-06" db="UniProtKB">
        <authorList>
            <consortium name="EnsemblMetazoa"/>
        </authorList>
    </citation>
    <scope>IDENTIFICATION</scope>
</reference>
<dbReference type="Proteomes" id="UP000024404">
    <property type="component" value="Unassembled WGS sequence"/>
</dbReference>